<dbReference type="GO" id="GO:0004519">
    <property type="term" value="F:endonuclease activity"/>
    <property type="evidence" value="ECO:0007669"/>
    <property type="project" value="UniProtKB-KW"/>
</dbReference>
<evidence type="ECO:0000259" key="1">
    <source>
        <dbReference type="Pfam" id="PF05685"/>
    </source>
</evidence>
<name>A0AB39TH95_9ACTN</name>
<dbReference type="Gene3D" id="3.90.1570.10">
    <property type="entry name" value="tt1808, chain A"/>
    <property type="match status" value="1"/>
</dbReference>
<dbReference type="AlphaFoldDB" id="A0AB39TH95"/>
<organism evidence="2">
    <name type="scientific">Streptomyces sp. Y1</name>
    <dbReference type="NCBI Taxonomy" id="3238634"/>
    <lineage>
        <taxon>Bacteria</taxon>
        <taxon>Bacillati</taxon>
        <taxon>Actinomycetota</taxon>
        <taxon>Actinomycetes</taxon>
        <taxon>Kitasatosporales</taxon>
        <taxon>Streptomycetaceae</taxon>
        <taxon>Streptomyces</taxon>
    </lineage>
</organism>
<dbReference type="RefSeq" id="WP_369182947.1">
    <property type="nucleotide sequence ID" value="NZ_CP163445.1"/>
</dbReference>
<sequence>MSVVAFAQLLLPDSPYAMWVRGELGEYLRLPDDGTRVEVIGGEIVVSPAPVYAHGGILSDIQRGFERSWFLNNGFPWRVVQTINLDLVEIGDGYIPDMVVVHKDTDAEKRADDVLRLHPHDLELVVEVTSSSNARHDRRPMFGRQVKPTKWSGYARTGVPFYLLVDRDPRQPGVTLFGEPNKGEATYEVLGEWKFGESVRLPTPFDVEIGTDAWKPWNA</sequence>
<reference evidence="2" key="1">
    <citation type="submission" date="2024-07" db="EMBL/GenBank/DDBJ databases">
        <authorList>
            <person name="Yu S.T."/>
        </authorList>
    </citation>
    <scope>NUCLEOTIDE SEQUENCE</scope>
    <source>
        <strain evidence="2">Y1</strain>
    </source>
</reference>
<dbReference type="PANTHER" id="PTHR35400">
    <property type="entry name" value="SLR1083 PROTEIN"/>
    <property type="match status" value="1"/>
</dbReference>
<dbReference type="EMBL" id="CP163445">
    <property type="protein sequence ID" value="XDQ78558.1"/>
    <property type="molecule type" value="Genomic_DNA"/>
</dbReference>
<keyword evidence="2" id="KW-0255">Endonuclease</keyword>
<accession>A0AB39TH95</accession>
<dbReference type="SUPFAM" id="SSF52980">
    <property type="entry name" value="Restriction endonuclease-like"/>
    <property type="match status" value="1"/>
</dbReference>
<evidence type="ECO:0000313" key="2">
    <source>
        <dbReference type="EMBL" id="XDQ78558.1"/>
    </source>
</evidence>
<protein>
    <submittedName>
        <fullName evidence="2">Uma2 family endonuclease</fullName>
    </submittedName>
</protein>
<keyword evidence="2" id="KW-0540">Nuclease</keyword>
<gene>
    <name evidence="2" type="ORF">AB2U05_08780</name>
</gene>
<dbReference type="InterPro" id="IPR012296">
    <property type="entry name" value="Nuclease_put_TT1808"/>
</dbReference>
<dbReference type="InterPro" id="IPR011335">
    <property type="entry name" value="Restrct_endonuc-II-like"/>
</dbReference>
<dbReference type="InterPro" id="IPR008538">
    <property type="entry name" value="Uma2"/>
</dbReference>
<keyword evidence="2" id="KW-0378">Hydrolase</keyword>
<feature type="domain" description="Putative restriction endonuclease" evidence="1">
    <location>
        <begin position="26"/>
        <end position="201"/>
    </location>
</feature>
<dbReference type="CDD" id="cd06260">
    <property type="entry name" value="DUF820-like"/>
    <property type="match status" value="1"/>
</dbReference>
<dbReference type="PANTHER" id="PTHR35400:SF3">
    <property type="entry name" value="SLL1072 PROTEIN"/>
    <property type="match status" value="1"/>
</dbReference>
<proteinExistence type="predicted"/>
<dbReference type="Pfam" id="PF05685">
    <property type="entry name" value="Uma2"/>
    <property type="match status" value="1"/>
</dbReference>